<dbReference type="PROSITE" id="PS51832">
    <property type="entry name" value="HD_GYP"/>
    <property type="match status" value="1"/>
</dbReference>
<reference evidence="4 5" key="1">
    <citation type="submission" date="2018-07" db="EMBL/GenBank/DDBJ databases">
        <title>Complete Genome and Methylome Analysis of Deinococcus wulumuqiensis NEB 479.</title>
        <authorList>
            <person name="Fomenkov A."/>
            <person name="Luyten Y."/>
            <person name="Vincze T."/>
            <person name="Anton B.P."/>
            <person name="Clark T."/>
            <person name="Roberts R.J."/>
            <person name="Morgan R.D."/>
        </authorList>
    </citation>
    <scope>NUCLEOTIDE SEQUENCE [LARGE SCALE GENOMIC DNA]</scope>
    <source>
        <strain evidence="4 5">NEB 479</strain>
    </source>
</reference>
<dbReference type="InterPro" id="IPR003607">
    <property type="entry name" value="HD/PDEase_dom"/>
</dbReference>
<evidence type="ECO:0000313" key="4">
    <source>
        <dbReference type="EMBL" id="AXH00091.1"/>
    </source>
</evidence>
<sequence>MVSSRPLLLALLVLAVVAVGYAAFQDQQGLMIGAALLAAAVALSLGGALRWAGLAAYPLAFLASLATQGSRAPTADMLVGALLTIVALAWLLLHDQNQDQELRWRRNVVSALRSGSERLNEARNDEAIIRAGLNILVKLQVAPNLAFVAYRQGTPYVMAAQGAFEDFLNKPVHPSDNDSRSVQADHWVAEEVLALLSRDQRQSFHVAEVYGRDSTHLGLLILSRPTGQPFSSEERGVTESFARLLGAQLGQERANRNLREANELTLRSLGAALERRDDETGGHTARVVNLSTRLARRLGWDEEQVRALRWGAYLHDLGKIAIPDRILHKNGPLDAQERQVIRSHTSVGYEMLQDLHFLPAETLDLVRYHHERWDGTGYPSGLRGANIPDAARIFSIIDVYDALTSERPYKPAWTQERALQEIRAGAGAHFDPQYVDAFLHLMAEQDDARLVS</sequence>
<dbReference type="SMART" id="SM00471">
    <property type="entry name" value="HDc"/>
    <property type="match status" value="1"/>
</dbReference>
<evidence type="ECO:0000256" key="1">
    <source>
        <dbReference type="SAM" id="Phobius"/>
    </source>
</evidence>
<evidence type="ECO:0000313" key="5">
    <source>
        <dbReference type="Proteomes" id="UP000253744"/>
    </source>
</evidence>
<dbReference type="InterPro" id="IPR052020">
    <property type="entry name" value="Cyclic_di-GMP/3'3'-cGAMP_PDE"/>
</dbReference>
<name>A0A345IK68_9DEIO</name>
<feature type="domain" description="HD" evidence="2">
    <location>
        <begin position="280"/>
        <end position="403"/>
    </location>
</feature>
<dbReference type="CDD" id="cd00077">
    <property type="entry name" value="HDc"/>
    <property type="match status" value="1"/>
</dbReference>
<dbReference type="PANTHER" id="PTHR45228:SF1">
    <property type="entry name" value="CYCLIC DI-GMP PHOSPHODIESTERASE TM_0186"/>
    <property type="match status" value="1"/>
</dbReference>
<evidence type="ECO:0000259" key="3">
    <source>
        <dbReference type="PROSITE" id="PS51832"/>
    </source>
</evidence>
<accession>A0A345IK68</accession>
<dbReference type="InterPro" id="IPR006675">
    <property type="entry name" value="HDIG_dom"/>
</dbReference>
<dbReference type="Proteomes" id="UP000253744">
    <property type="component" value="Chromosome"/>
</dbReference>
<dbReference type="SUPFAM" id="SSF109604">
    <property type="entry name" value="HD-domain/PDEase-like"/>
    <property type="match status" value="1"/>
</dbReference>
<organism evidence="4 5">
    <name type="scientific">Deinococcus wulumuqiensis</name>
    <dbReference type="NCBI Taxonomy" id="980427"/>
    <lineage>
        <taxon>Bacteria</taxon>
        <taxon>Thermotogati</taxon>
        <taxon>Deinococcota</taxon>
        <taxon>Deinococci</taxon>
        <taxon>Deinococcales</taxon>
        <taxon>Deinococcaceae</taxon>
        <taxon>Deinococcus</taxon>
    </lineage>
</organism>
<dbReference type="EMBL" id="CP031158">
    <property type="protein sequence ID" value="AXH00091.1"/>
    <property type="molecule type" value="Genomic_DNA"/>
</dbReference>
<feature type="domain" description="HD-GYP" evidence="3">
    <location>
        <begin position="258"/>
        <end position="452"/>
    </location>
</feature>
<dbReference type="AlphaFoldDB" id="A0A345IK68"/>
<dbReference type="InterPro" id="IPR006674">
    <property type="entry name" value="HD_domain"/>
</dbReference>
<dbReference type="STRING" id="1288484.GCA_000348665_03146"/>
<dbReference type="Gene3D" id="1.10.3210.10">
    <property type="entry name" value="Hypothetical protein af1432"/>
    <property type="match status" value="1"/>
</dbReference>
<keyword evidence="1" id="KW-1133">Transmembrane helix</keyword>
<proteinExistence type="predicted"/>
<dbReference type="KEGG" id="dwu:DVJ83_07710"/>
<evidence type="ECO:0000259" key="2">
    <source>
        <dbReference type="PROSITE" id="PS51831"/>
    </source>
</evidence>
<feature type="transmembrane region" description="Helical" evidence="1">
    <location>
        <begin position="32"/>
        <end position="63"/>
    </location>
</feature>
<keyword evidence="1" id="KW-0812">Transmembrane</keyword>
<dbReference type="InterPro" id="IPR037522">
    <property type="entry name" value="HD_GYP_dom"/>
</dbReference>
<dbReference type="PROSITE" id="PS51831">
    <property type="entry name" value="HD"/>
    <property type="match status" value="1"/>
</dbReference>
<dbReference type="PANTHER" id="PTHR45228">
    <property type="entry name" value="CYCLIC DI-GMP PHOSPHODIESTERASE TM_0186-RELATED"/>
    <property type="match status" value="1"/>
</dbReference>
<dbReference type="Pfam" id="PF13487">
    <property type="entry name" value="HD_5"/>
    <property type="match status" value="1"/>
</dbReference>
<gene>
    <name evidence="4" type="ORF">DVJ83_07710</name>
</gene>
<protein>
    <submittedName>
        <fullName evidence="4">HD-GYP domain-containing protein</fullName>
    </submittedName>
</protein>
<feature type="transmembrane region" description="Helical" evidence="1">
    <location>
        <begin position="75"/>
        <end position="93"/>
    </location>
</feature>
<dbReference type="NCBIfam" id="TIGR00277">
    <property type="entry name" value="HDIG"/>
    <property type="match status" value="1"/>
</dbReference>
<keyword evidence="1" id="KW-0472">Membrane</keyword>